<feature type="domain" description="Filamentous haemagglutinin FhaB/tRNA nuclease CdiA-like TPS" evidence="2">
    <location>
        <begin position="36"/>
        <end position="157"/>
    </location>
</feature>
<reference evidence="3 4" key="1">
    <citation type="submission" date="2020-05" db="EMBL/GenBank/DDBJ databases">
        <title>Streptobacillus felis strain LHL191014123.</title>
        <authorList>
            <person name="Fawzy A."/>
            <person name="Rau J."/>
            <person name="Risse K."/>
            <person name="Schauerte N."/>
            <person name="Geiger C."/>
            <person name="Blom J."/>
            <person name="Imirzalioglu C."/>
            <person name="Falgenhauer J."/>
            <person name="Bach A."/>
            <person name="Herden C."/>
            <person name="Eisenberg T."/>
        </authorList>
    </citation>
    <scope>NUCLEOTIDE SEQUENCE [LARGE SCALE GENOMIC DNA]</scope>
    <source>
        <strain evidence="3 4">LHL191014123</strain>
    </source>
</reference>
<dbReference type="EMBL" id="JABMKT010000005">
    <property type="protein sequence ID" value="NYV27565.1"/>
    <property type="molecule type" value="Genomic_DNA"/>
</dbReference>
<dbReference type="SMART" id="SM00912">
    <property type="entry name" value="Haemagg_act"/>
    <property type="match status" value="1"/>
</dbReference>
<evidence type="ECO:0000259" key="2">
    <source>
        <dbReference type="SMART" id="SM00912"/>
    </source>
</evidence>
<feature type="signal peptide" evidence="1">
    <location>
        <begin position="1"/>
        <end position="20"/>
    </location>
</feature>
<name>A0A7Z0PGD1_9FUSO</name>
<feature type="chain" id="PRO_5030562308" evidence="1">
    <location>
        <begin position="21"/>
        <end position="158"/>
    </location>
</feature>
<accession>A0A7Z0PGD1</accession>
<dbReference type="Proteomes" id="UP000526184">
    <property type="component" value="Unassembled WGS sequence"/>
</dbReference>
<dbReference type="InterPro" id="IPR008638">
    <property type="entry name" value="FhaB/CdiA-like_TPS"/>
</dbReference>
<dbReference type="NCBIfam" id="TIGR01901">
    <property type="entry name" value="adhes_NPXG"/>
    <property type="match status" value="1"/>
</dbReference>
<sequence>MKHTLKLTFLAFLTTFFSYANITVDGKTNVYVEKRNNGVDIINISTPSPKGISHSTFKEFNVSEKGAVINNAKNIARSRIAGLINGNNNIKDTRAKLALLDVTGLEETKLKGILEALSKDKLDVILSNPNGITLDGASFLNIHNMALTTSKPIIENEE</sequence>
<keyword evidence="4" id="KW-1185">Reference proteome</keyword>
<dbReference type="Gene3D" id="2.160.20.10">
    <property type="entry name" value="Single-stranded right-handed beta-helix, Pectin lyase-like"/>
    <property type="match status" value="1"/>
</dbReference>
<evidence type="ECO:0000313" key="3">
    <source>
        <dbReference type="EMBL" id="NYV27565.1"/>
    </source>
</evidence>
<dbReference type="RefSeq" id="WP_180135494.1">
    <property type="nucleotide sequence ID" value="NZ_JABMKT010000005.1"/>
</dbReference>
<evidence type="ECO:0000256" key="1">
    <source>
        <dbReference type="SAM" id="SignalP"/>
    </source>
</evidence>
<dbReference type="InterPro" id="IPR011050">
    <property type="entry name" value="Pectin_lyase_fold/virulence"/>
</dbReference>
<keyword evidence="1" id="KW-0732">Signal</keyword>
<feature type="non-terminal residue" evidence="3">
    <location>
        <position position="158"/>
    </location>
</feature>
<dbReference type="InterPro" id="IPR012334">
    <property type="entry name" value="Pectin_lyas_fold"/>
</dbReference>
<dbReference type="AlphaFoldDB" id="A0A7Z0PGD1"/>
<dbReference type="SUPFAM" id="SSF51126">
    <property type="entry name" value="Pectin lyase-like"/>
    <property type="match status" value="1"/>
</dbReference>
<gene>
    <name evidence="3" type="ORF">HP397_01815</name>
</gene>
<proteinExistence type="predicted"/>
<evidence type="ECO:0000313" key="4">
    <source>
        <dbReference type="Proteomes" id="UP000526184"/>
    </source>
</evidence>
<dbReference type="Pfam" id="PF05860">
    <property type="entry name" value="TPS"/>
    <property type="match status" value="1"/>
</dbReference>
<comment type="caution">
    <text evidence="3">The sequence shown here is derived from an EMBL/GenBank/DDBJ whole genome shotgun (WGS) entry which is preliminary data.</text>
</comment>
<organism evidence="3 4">
    <name type="scientific">Streptobacillus felis</name>
    <dbReference type="NCBI Taxonomy" id="1384509"/>
    <lineage>
        <taxon>Bacteria</taxon>
        <taxon>Fusobacteriati</taxon>
        <taxon>Fusobacteriota</taxon>
        <taxon>Fusobacteriia</taxon>
        <taxon>Fusobacteriales</taxon>
        <taxon>Leptotrichiaceae</taxon>
        <taxon>Streptobacillus</taxon>
    </lineage>
</organism>
<protein>
    <submittedName>
        <fullName evidence="3">Filamentous hemagglutinin N-terminal domain-containing protein</fullName>
    </submittedName>
</protein>